<feature type="domain" description="FtsX extracellular" evidence="13">
    <location>
        <begin position="63"/>
        <end position="151"/>
    </location>
</feature>
<dbReference type="InterPro" id="IPR040690">
    <property type="entry name" value="FtsX_ECD"/>
</dbReference>
<dbReference type="AlphaFoldDB" id="A0A415PCA4"/>
<evidence type="ECO:0000256" key="8">
    <source>
        <dbReference type="ARBA" id="ARBA00023136"/>
    </source>
</evidence>
<dbReference type="GO" id="GO:0005886">
    <property type="term" value="C:plasma membrane"/>
    <property type="evidence" value="ECO:0007669"/>
    <property type="project" value="UniProtKB-SubCell"/>
</dbReference>
<dbReference type="NCBIfam" id="NF038347">
    <property type="entry name" value="FtsX_Gpos"/>
    <property type="match status" value="1"/>
</dbReference>
<feature type="transmembrane region" description="Helical" evidence="11">
    <location>
        <begin position="268"/>
        <end position="290"/>
    </location>
</feature>
<comment type="caution">
    <text evidence="14">The sequence shown here is derived from an EMBL/GenBank/DDBJ whole genome shotgun (WGS) entry which is preliminary data.</text>
</comment>
<evidence type="ECO:0000256" key="11">
    <source>
        <dbReference type="SAM" id="Phobius"/>
    </source>
</evidence>
<evidence type="ECO:0000259" key="13">
    <source>
        <dbReference type="Pfam" id="PF18075"/>
    </source>
</evidence>
<accession>A0A415PCA4</accession>
<feature type="domain" description="ABC3 transporter permease C-terminal" evidence="12">
    <location>
        <begin position="175"/>
        <end position="296"/>
    </location>
</feature>
<evidence type="ECO:0000256" key="5">
    <source>
        <dbReference type="ARBA" id="ARBA00022618"/>
    </source>
</evidence>
<feature type="transmembrane region" description="Helical" evidence="11">
    <location>
        <begin position="23"/>
        <end position="46"/>
    </location>
</feature>
<dbReference type="Pfam" id="PF18075">
    <property type="entry name" value="FtsX_ECD"/>
    <property type="match status" value="1"/>
</dbReference>
<evidence type="ECO:0000256" key="10">
    <source>
        <dbReference type="PIRNR" id="PIRNR003097"/>
    </source>
</evidence>
<gene>
    <name evidence="14" type="ORF">DWZ83_06450</name>
</gene>
<dbReference type="InterPro" id="IPR003838">
    <property type="entry name" value="ABC3_permease_C"/>
</dbReference>
<evidence type="ECO:0000256" key="1">
    <source>
        <dbReference type="ARBA" id="ARBA00004651"/>
    </source>
</evidence>
<evidence type="ECO:0000256" key="2">
    <source>
        <dbReference type="ARBA" id="ARBA00007379"/>
    </source>
</evidence>
<reference evidence="14 15" key="1">
    <citation type="submission" date="2018-08" db="EMBL/GenBank/DDBJ databases">
        <title>A genome reference for cultivated species of the human gut microbiota.</title>
        <authorList>
            <person name="Zou Y."/>
            <person name="Xue W."/>
            <person name="Luo G."/>
        </authorList>
    </citation>
    <scope>NUCLEOTIDE SEQUENCE [LARGE SCALE GENOMIC DNA]</scope>
    <source>
        <strain evidence="14 15">AF35-6BH</strain>
    </source>
</reference>
<evidence type="ECO:0000256" key="9">
    <source>
        <dbReference type="ARBA" id="ARBA00023306"/>
    </source>
</evidence>
<name>A0A415PCA4_9FIRM</name>
<sequence>MISFLKAFPRHVKTAFLSIFRHLAMSLSAASAVTITLVLLAVFLVLAGNISLFTSSIEEDLSIHAVLSTDIKEEADIQSIEKEIQSIDGVKQVRYSTPEEELELYIEEQGEEFAMFRGEENPLTGAFFITVKKADQIASITKQVQQVAGIRQAVYGGTSVSDMINMLNTVRFGGMIFIVLLALLALFLISNSIKMTIYARNREISIMRNVGATNGYIKVPFMLEGMIIGFIGSLIPCLITYFGYRYLFDVMGGQIFSNMFSLQPVMPFTLEICAILIVAGMLVGLFGSFFSTTKYLHWKR</sequence>
<keyword evidence="5 10" id="KW-0132">Cell division</keyword>
<dbReference type="Pfam" id="PF02687">
    <property type="entry name" value="FtsX"/>
    <property type="match status" value="1"/>
</dbReference>
<dbReference type="PANTHER" id="PTHR47755:SF1">
    <property type="entry name" value="CELL DIVISION PROTEIN FTSX"/>
    <property type="match status" value="1"/>
</dbReference>
<dbReference type="Gene3D" id="3.30.70.3040">
    <property type="match status" value="1"/>
</dbReference>
<dbReference type="EMBL" id="QRPK01000029">
    <property type="protein sequence ID" value="RHM10345.1"/>
    <property type="molecule type" value="Genomic_DNA"/>
</dbReference>
<evidence type="ECO:0000256" key="3">
    <source>
        <dbReference type="ARBA" id="ARBA00021907"/>
    </source>
</evidence>
<keyword evidence="8 10" id="KW-0472">Membrane</keyword>
<dbReference type="Proteomes" id="UP000284868">
    <property type="component" value="Unassembled WGS sequence"/>
</dbReference>
<keyword evidence="7 11" id="KW-1133">Transmembrane helix</keyword>
<organism evidence="14 15">
    <name type="scientific">Amedibacillus dolichus</name>
    <dbReference type="NCBI Taxonomy" id="31971"/>
    <lineage>
        <taxon>Bacteria</taxon>
        <taxon>Bacillati</taxon>
        <taxon>Bacillota</taxon>
        <taxon>Erysipelotrichia</taxon>
        <taxon>Erysipelotrichales</taxon>
        <taxon>Erysipelotrichaceae</taxon>
        <taxon>Amedibacillus</taxon>
    </lineage>
</organism>
<comment type="similarity">
    <text evidence="2 10">Belongs to the ABC-4 integral membrane protein family. FtsX subfamily.</text>
</comment>
<evidence type="ECO:0000313" key="15">
    <source>
        <dbReference type="Proteomes" id="UP000284868"/>
    </source>
</evidence>
<dbReference type="RefSeq" id="WP_022419768.1">
    <property type="nucleotide sequence ID" value="NZ_CAJKGD010000035.1"/>
</dbReference>
<keyword evidence="9 10" id="KW-0131">Cell cycle</keyword>
<dbReference type="InterPro" id="IPR058204">
    <property type="entry name" value="FtsX_firmicutes-type"/>
</dbReference>
<evidence type="ECO:0000259" key="12">
    <source>
        <dbReference type="Pfam" id="PF02687"/>
    </source>
</evidence>
<dbReference type="PANTHER" id="PTHR47755">
    <property type="entry name" value="CELL DIVISION PROTEIN FTSX"/>
    <property type="match status" value="1"/>
</dbReference>
<evidence type="ECO:0000256" key="6">
    <source>
        <dbReference type="ARBA" id="ARBA00022692"/>
    </source>
</evidence>
<comment type="function">
    <text evidence="10">Part of the ABC transporter FtsEX involved in asymmetric cellular division facilitating the initiation of sporulation.</text>
</comment>
<keyword evidence="15" id="KW-1185">Reference proteome</keyword>
<evidence type="ECO:0000313" key="14">
    <source>
        <dbReference type="EMBL" id="RHM10345.1"/>
    </source>
</evidence>
<protein>
    <recommendedName>
        <fullName evidence="3 10">Cell division protein FtsX</fullName>
    </recommendedName>
</protein>
<evidence type="ECO:0000256" key="4">
    <source>
        <dbReference type="ARBA" id="ARBA00022475"/>
    </source>
</evidence>
<keyword evidence="4 10" id="KW-1003">Cell membrane</keyword>
<dbReference type="PIRSF" id="PIRSF003097">
    <property type="entry name" value="FtsX"/>
    <property type="match status" value="1"/>
</dbReference>
<dbReference type="InterPro" id="IPR004513">
    <property type="entry name" value="FtsX"/>
</dbReference>
<keyword evidence="6 11" id="KW-0812">Transmembrane</keyword>
<dbReference type="GO" id="GO:0051301">
    <property type="term" value="P:cell division"/>
    <property type="evidence" value="ECO:0007669"/>
    <property type="project" value="UniProtKB-KW"/>
</dbReference>
<comment type="subcellular location">
    <subcellularLocation>
        <location evidence="1">Cell membrane</location>
        <topology evidence="1">Multi-pass membrane protein</topology>
    </subcellularLocation>
</comment>
<proteinExistence type="inferred from homology"/>
<feature type="transmembrane region" description="Helical" evidence="11">
    <location>
        <begin position="172"/>
        <end position="193"/>
    </location>
</feature>
<evidence type="ECO:0000256" key="7">
    <source>
        <dbReference type="ARBA" id="ARBA00022989"/>
    </source>
</evidence>
<feature type="transmembrane region" description="Helical" evidence="11">
    <location>
        <begin position="227"/>
        <end position="248"/>
    </location>
</feature>
<dbReference type="OrthoDB" id="9812531at2"/>